<organism evidence="2">
    <name type="scientific">freshwater metagenome</name>
    <dbReference type="NCBI Taxonomy" id="449393"/>
    <lineage>
        <taxon>unclassified sequences</taxon>
        <taxon>metagenomes</taxon>
        <taxon>ecological metagenomes</taxon>
    </lineage>
</organism>
<dbReference type="PANTHER" id="PTHR21089">
    <property type="entry name" value="SHIKIMATE DEHYDROGENASE"/>
    <property type="match status" value="1"/>
</dbReference>
<gene>
    <name evidence="2" type="ORF">UFOPK3820_00311</name>
</gene>
<dbReference type="InterPro" id="IPR013708">
    <property type="entry name" value="Shikimate_DH-bd_N"/>
</dbReference>
<feature type="domain" description="Shikimate dehydrogenase substrate binding N-terminal" evidence="1">
    <location>
        <begin position="6"/>
        <end position="86"/>
    </location>
</feature>
<dbReference type="PANTHER" id="PTHR21089:SF1">
    <property type="entry name" value="BIFUNCTIONAL 3-DEHYDROQUINATE DEHYDRATASE_SHIKIMATE DEHYDROGENASE, CHLOROPLASTIC"/>
    <property type="match status" value="1"/>
</dbReference>
<evidence type="ECO:0000259" key="1">
    <source>
        <dbReference type="Pfam" id="PF08501"/>
    </source>
</evidence>
<dbReference type="InterPro" id="IPR036291">
    <property type="entry name" value="NAD(P)-bd_dom_sf"/>
</dbReference>
<dbReference type="GO" id="GO:0004764">
    <property type="term" value="F:shikimate 3-dehydrogenase (NADP+) activity"/>
    <property type="evidence" value="ECO:0007669"/>
    <property type="project" value="InterPro"/>
</dbReference>
<name>A0A6J5YQ16_9ZZZZ</name>
<dbReference type="GO" id="GO:0019632">
    <property type="term" value="P:shikimate metabolic process"/>
    <property type="evidence" value="ECO:0007669"/>
    <property type="project" value="TreeGrafter"/>
</dbReference>
<dbReference type="GO" id="GO:0050661">
    <property type="term" value="F:NADP binding"/>
    <property type="evidence" value="ECO:0007669"/>
    <property type="project" value="TreeGrafter"/>
</dbReference>
<dbReference type="InterPro" id="IPR046346">
    <property type="entry name" value="Aminoacid_DH-like_N_sf"/>
</dbReference>
<dbReference type="Gene3D" id="3.40.50.10860">
    <property type="entry name" value="Leucine Dehydrogenase, chain A, domain 1"/>
    <property type="match status" value="1"/>
</dbReference>
<protein>
    <submittedName>
        <fullName evidence="2">Unannotated protein</fullName>
    </submittedName>
</protein>
<dbReference type="SUPFAM" id="SSF53223">
    <property type="entry name" value="Aminoacid dehydrogenase-like, N-terminal domain"/>
    <property type="match status" value="1"/>
</dbReference>
<dbReference type="EMBL" id="CAESAB010000007">
    <property type="protein sequence ID" value="CAB4332605.1"/>
    <property type="molecule type" value="Genomic_DNA"/>
</dbReference>
<reference evidence="2" key="1">
    <citation type="submission" date="2020-05" db="EMBL/GenBank/DDBJ databases">
        <authorList>
            <person name="Chiriac C."/>
            <person name="Salcher M."/>
            <person name="Ghai R."/>
            <person name="Kavagutti S V."/>
        </authorList>
    </citation>
    <scope>NUCLEOTIDE SEQUENCE</scope>
</reference>
<proteinExistence type="predicted"/>
<dbReference type="Gene3D" id="3.40.50.720">
    <property type="entry name" value="NAD(P)-binding Rossmann-like Domain"/>
    <property type="match status" value="1"/>
</dbReference>
<dbReference type="Pfam" id="PF08501">
    <property type="entry name" value="Shikimate_dh_N"/>
    <property type="match status" value="1"/>
</dbReference>
<evidence type="ECO:0000313" key="2">
    <source>
        <dbReference type="EMBL" id="CAB4332605.1"/>
    </source>
</evidence>
<dbReference type="CDD" id="cd01065">
    <property type="entry name" value="NAD_bind_Shikimate_DH"/>
    <property type="match status" value="1"/>
</dbReference>
<sequence>MIQGAVLGSPISHSLSPRLHMAVYEFLGISGKYRAIDVSDEALPDFFAENCEYFNYFSLTMPLKEVACTLPVFKSDLPIRINSANTLVKRDNEWSLHTTDGSGFTSAIDHAGLTTLESTLILGAGGTARAIAQALDGRSQRIEVLARSSNRRSSIESTIDSSVFDFHSWNQTIDLTSYDLIVNTTPAGAADLLAESVPFNPKALFFDVIYSPWPTVLARKWSDSGGDVVNGLELLIYQAIDQLSLVLDETLHKEDLAKHLRKALKA</sequence>
<accession>A0A6J5YQ16</accession>
<dbReference type="GO" id="GO:0005829">
    <property type="term" value="C:cytosol"/>
    <property type="evidence" value="ECO:0007669"/>
    <property type="project" value="TreeGrafter"/>
</dbReference>
<dbReference type="GO" id="GO:0009423">
    <property type="term" value="P:chorismate biosynthetic process"/>
    <property type="evidence" value="ECO:0007669"/>
    <property type="project" value="TreeGrafter"/>
</dbReference>
<dbReference type="AlphaFoldDB" id="A0A6J5YQ16"/>
<dbReference type="SUPFAM" id="SSF51735">
    <property type="entry name" value="NAD(P)-binding Rossmann-fold domains"/>
    <property type="match status" value="1"/>
</dbReference>
<dbReference type="InterPro" id="IPR022893">
    <property type="entry name" value="Shikimate_DH_fam"/>
</dbReference>